<dbReference type="HOGENOM" id="CLU_003772_1_0_5"/>
<dbReference type="InterPro" id="IPR053161">
    <property type="entry name" value="Ulvan_degrading_GH"/>
</dbReference>
<protein>
    <recommendedName>
        <fullName evidence="4">Glycosyl hydrolases family 2 sugar binding domain-containing protein</fullName>
    </recommendedName>
</protein>
<dbReference type="PANTHER" id="PTHR36848">
    <property type="entry name" value="DNA-BINDING PROTEIN (PUTATIVE SECRETED PROTEIN)-RELATED"/>
    <property type="match status" value="1"/>
</dbReference>
<dbReference type="KEGG" id="stax:MC45_07185"/>
<name>A0A097EF61_9SPHN</name>
<dbReference type="RefSeq" id="WP_038661285.1">
    <property type="nucleotide sequence ID" value="NZ_CP009571.1"/>
</dbReference>
<proteinExistence type="predicted"/>
<feature type="chain" id="PRO_5001934628" description="Glycosyl hydrolases family 2 sugar binding domain-containing protein" evidence="1">
    <location>
        <begin position="25"/>
        <end position="954"/>
    </location>
</feature>
<dbReference type="Proteomes" id="UP000033200">
    <property type="component" value="Chromosome"/>
</dbReference>
<dbReference type="SUPFAM" id="SSF49785">
    <property type="entry name" value="Galactose-binding domain-like"/>
    <property type="match status" value="1"/>
</dbReference>
<evidence type="ECO:0000256" key="1">
    <source>
        <dbReference type="SAM" id="SignalP"/>
    </source>
</evidence>
<dbReference type="CDD" id="cd03143">
    <property type="entry name" value="A4_beta-galactosidase_middle_domain"/>
    <property type="match status" value="1"/>
</dbReference>
<dbReference type="Gene3D" id="2.60.120.260">
    <property type="entry name" value="Galactose-binding domain-like"/>
    <property type="match status" value="1"/>
</dbReference>
<dbReference type="NCBIfam" id="NF045579">
    <property type="entry name" value="rhamnoside_JR"/>
    <property type="match status" value="1"/>
</dbReference>
<evidence type="ECO:0008006" key="4">
    <source>
        <dbReference type="Google" id="ProtNLM"/>
    </source>
</evidence>
<dbReference type="InterPro" id="IPR008979">
    <property type="entry name" value="Galactose-bd-like_sf"/>
</dbReference>
<organism evidence="2 3">
    <name type="scientific">Sphingomonas taxi</name>
    <dbReference type="NCBI Taxonomy" id="1549858"/>
    <lineage>
        <taxon>Bacteria</taxon>
        <taxon>Pseudomonadati</taxon>
        <taxon>Pseudomonadota</taxon>
        <taxon>Alphaproteobacteria</taxon>
        <taxon>Sphingomonadales</taxon>
        <taxon>Sphingomonadaceae</taxon>
        <taxon>Sphingomonas</taxon>
    </lineage>
</organism>
<accession>A0A097EF61</accession>
<dbReference type="AlphaFoldDB" id="A0A097EF61"/>
<dbReference type="PANTHER" id="PTHR36848:SF2">
    <property type="entry name" value="SECRETED PROTEIN"/>
    <property type="match status" value="1"/>
</dbReference>
<reference evidence="2 3" key="1">
    <citation type="submission" date="2014-09" db="EMBL/GenBank/DDBJ databases">
        <title>Using Illumina technology Improving SMRT sequencing Genome Assembly by RASTools.</title>
        <authorList>
            <person name="Zhou Y."/>
            <person name="Ma T."/>
            <person name="Liu T."/>
        </authorList>
    </citation>
    <scope>NUCLEOTIDE SEQUENCE [LARGE SCALE GENOMIC DNA]</scope>
    <source>
        <strain evidence="2 3">ATCC 55669</strain>
    </source>
</reference>
<evidence type="ECO:0000313" key="2">
    <source>
        <dbReference type="EMBL" id="AIT06209.1"/>
    </source>
</evidence>
<keyword evidence="3" id="KW-1185">Reference proteome</keyword>
<evidence type="ECO:0000313" key="3">
    <source>
        <dbReference type="Proteomes" id="UP000033200"/>
    </source>
</evidence>
<dbReference type="Pfam" id="PF17132">
    <property type="entry name" value="Glyco_hydro_106"/>
    <property type="match status" value="1"/>
</dbReference>
<feature type="signal peptide" evidence="1">
    <location>
        <begin position="1"/>
        <end position="24"/>
    </location>
</feature>
<sequence length="954" mass="102533">MRLHAMMTGACLAALMLTGAPAVAQSLEDGFRNPPKEARPRFRWWWPGGAVNDAEIEREIGVIDAAGFGGAEIQALAPNFATLTPDEKARVNDYAEPAFFGHVRAAAKAAAARGLTLDYTLGSAWPSGGGFAIPPEKAFVELTMARTQVTGGTGAPVKLVMPARTKRLGALSMFDARVKDPRVADWPARMDAQARIVAVVAMRGTAPQLKTDASTMMGVELSPWKDVIASGALDTASAVILTDKLRTDGTLDWQAPAGTWQVFVFKQYASNMGVLGSAGQGPQLILDHMDPAAFAAHAARVGDPLGTKPVGIRSTFVDSLELMQDLPWGRQFLTEFRKRRGYDLTQYLPLTLQPGWMQAWNEHFSPPYFKAGDATAERVRSDYRRTVSDLMFDGFIKPYVAWNHAHGLQAKFQAHGGAIDIVRGYGIVDIPETEDLVHEGDPYFMRFARSGADLYGHRIVSAESLVWKDHPYDVTPDQLRRRADLIFAGGVNSLVVHGHDYRLTDGAWPGWHAFQPSPFALGFSTMFTESNPIWAGVPTLARYLGRMQSVLQQGQPVVPLAYFYGQTGYYVGIEDGGAGKQAAEKAFIAGGYDFDRINPDAIADARVERRQLVARGGARYPALVLPPIAGIRAETAEAIARFAKAGLPVIFTDRTPDRDEGLADAVRRDRRVKTAIAATLKAGGRVLPLGGIVPALRTARVPANLTFTAGDVADVVYVQRRVGDRTVTFVHNLADSPRDAGMILPGARDVSRWNAMDGSIAPVAAEPGGAGVRIALPLAGGESALLVADPATGPRDMTPPVAVERIALPASGWTFGAAGHSGRQPFDRTIDAIALGDWRSIDGLSSFSGTGTYRRRMQVEPGWLSGGKPRIILDLGAVHDMATVSVNGRALQPAITAPFRVDITDAVRAGPNDLAIAIANTPQNAMIDPKLAGYKMLKPVPAGLVGPVTIEIRR</sequence>
<gene>
    <name evidence="2" type="ORF">MC45_07185</name>
</gene>
<dbReference type="STRING" id="1549858.MC45_07185"/>
<keyword evidence="1" id="KW-0732">Signal</keyword>
<dbReference type="eggNOG" id="COG3250">
    <property type="taxonomic scope" value="Bacteria"/>
</dbReference>
<dbReference type="EMBL" id="CP009571">
    <property type="protein sequence ID" value="AIT06209.1"/>
    <property type="molecule type" value="Genomic_DNA"/>
</dbReference>